<dbReference type="InterPro" id="IPR004090">
    <property type="entry name" value="Chemotax_Me-accpt_rcpt"/>
</dbReference>
<sequence>MIRQWFRRQRAMRGKLAALEKVQAIIEFTPDGVVVDANPLFLQTMGYRLDEIIGKHHRQFVDPTEAASTAYAEFWARLGEGQADTGLYRRVNRDGGEVWLQSSYNPIYDASGRVTGIVKYATDVTARRRAEADMDGRLRAIDRAQAVIEFELDGTIVDANANFLAALGYERDEIIGRHHRMFVSPDEAASNAYASFWGRLREGRHDAGMYRRFGRGGRIVWIQATYNPILDAQGRPVRVVKYATDITAQTMAAQTLQREVVSLSQAVMDNARKADRAGELVGGARAAAQRGGGVVSDVVRTMDAIQDSTRSIEDILDLIDSIAFQTNLLSLNAAIEAAHAGETGKGFAVVADEVRQLATRSGAASRQIHALIAEARDRVDTGARMVGNAGTAMDEILGAVDHVTEVTGAIGESAGRQAEGIERVNAAVQELENVYGRI</sequence>
<proteinExistence type="inferred from homology"/>
<keyword evidence="9" id="KW-1185">Reference proteome</keyword>
<dbReference type="PROSITE" id="PS50111">
    <property type="entry name" value="CHEMOTAXIS_TRANSDUC_2"/>
    <property type="match status" value="1"/>
</dbReference>
<dbReference type="InterPro" id="IPR013655">
    <property type="entry name" value="PAS_fold_3"/>
</dbReference>
<dbReference type="CDD" id="cd00130">
    <property type="entry name" value="PAS"/>
    <property type="match status" value="2"/>
</dbReference>
<dbReference type="SUPFAM" id="SSF55785">
    <property type="entry name" value="PYP-like sensor domain (PAS domain)"/>
    <property type="match status" value="2"/>
</dbReference>
<dbReference type="InterPro" id="IPR013656">
    <property type="entry name" value="PAS_4"/>
</dbReference>
<dbReference type="Gene3D" id="3.30.450.20">
    <property type="entry name" value="PAS domain"/>
    <property type="match status" value="2"/>
</dbReference>
<dbReference type="InterPro" id="IPR000014">
    <property type="entry name" value="PAS"/>
</dbReference>
<feature type="domain" description="PAC" evidence="7">
    <location>
        <begin position="84"/>
        <end position="136"/>
    </location>
</feature>
<dbReference type="InterPro" id="IPR004089">
    <property type="entry name" value="MCPsignal_dom"/>
</dbReference>
<accession>A0ABT6B7C0</accession>
<evidence type="ECO:0000259" key="5">
    <source>
        <dbReference type="PROSITE" id="PS50111"/>
    </source>
</evidence>
<comment type="similarity">
    <text evidence="3">Belongs to the methyl-accepting chemotaxis (MCP) protein family.</text>
</comment>
<dbReference type="InterPro" id="IPR000700">
    <property type="entry name" value="PAS-assoc_C"/>
</dbReference>
<evidence type="ECO:0000256" key="3">
    <source>
        <dbReference type="ARBA" id="ARBA00029447"/>
    </source>
</evidence>
<dbReference type="CDD" id="cd11386">
    <property type="entry name" value="MCP_signal"/>
    <property type="match status" value="1"/>
</dbReference>
<evidence type="ECO:0000256" key="4">
    <source>
        <dbReference type="PROSITE-ProRule" id="PRU00284"/>
    </source>
</evidence>
<evidence type="ECO:0000313" key="8">
    <source>
        <dbReference type="EMBL" id="MDF4023981.1"/>
    </source>
</evidence>
<dbReference type="InterPro" id="IPR051310">
    <property type="entry name" value="MCP_chemotaxis"/>
</dbReference>
<dbReference type="RefSeq" id="WP_320550610.1">
    <property type="nucleotide sequence ID" value="NZ_JAQLOK010000002.1"/>
</dbReference>
<dbReference type="PROSITE" id="PS50112">
    <property type="entry name" value="PAS"/>
    <property type="match status" value="2"/>
</dbReference>
<dbReference type="Pfam" id="PF00015">
    <property type="entry name" value="MCPsignal"/>
    <property type="match status" value="1"/>
</dbReference>
<feature type="domain" description="PAS" evidence="6">
    <location>
        <begin position="147"/>
        <end position="187"/>
    </location>
</feature>
<evidence type="ECO:0000259" key="6">
    <source>
        <dbReference type="PROSITE" id="PS50112"/>
    </source>
</evidence>
<dbReference type="PANTHER" id="PTHR43531:SF11">
    <property type="entry name" value="METHYL-ACCEPTING CHEMOTAXIS PROTEIN 3"/>
    <property type="match status" value="1"/>
</dbReference>
<dbReference type="EMBL" id="JARJJS010000001">
    <property type="protein sequence ID" value="MDF4023981.1"/>
    <property type="molecule type" value="Genomic_DNA"/>
</dbReference>
<dbReference type="NCBIfam" id="TIGR00229">
    <property type="entry name" value="sensory_box"/>
    <property type="match status" value="2"/>
</dbReference>
<dbReference type="SMART" id="SM00283">
    <property type="entry name" value="MA"/>
    <property type="match status" value="1"/>
</dbReference>
<keyword evidence="1" id="KW-0145">Chemotaxis</keyword>
<reference evidence="8 9" key="1">
    <citation type="journal article" date="2024" name="Curr. Microbiol.">
        <title>Luteibacter sahnii sp. nov., A Novel Yellow-Colored Xanthomonadin Pigment Producing Probiotic Bacterium from Healthy Rice Seed Microbiome.</title>
        <authorList>
            <person name="Jaiswal G."/>
            <person name="Rana R."/>
            <person name="Nayak P.K."/>
            <person name="Chouhan R."/>
            <person name="Gandhi S.G."/>
            <person name="Patel H.K."/>
            <person name="Patil P.B."/>
        </authorList>
    </citation>
    <scope>NUCLEOTIDE SEQUENCE [LARGE SCALE GENOMIC DNA]</scope>
    <source>
        <strain evidence="8 9">PPL201</strain>
    </source>
</reference>
<dbReference type="SUPFAM" id="SSF58104">
    <property type="entry name" value="Methyl-accepting chemotaxis protein (MCP) signaling domain"/>
    <property type="match status" value="1"/>
</dbReference>
<comment type="caution">
    <text evidence="8">The sequence shown here is derived from an EMBL/GenBank/DDBJ whole genome shotgun (WGS) entry which is preliminary data.</text>
</comment>
<dbReference type="InterPro" id="IPR001610">
    <property type="entry name" value="PAC"/>
</dbReference>
<keyword evidence="2 4" id="KW-0807">Transducer</keyword>
<evidence type="ECO:0000313" key="9">
    <source>
        <dbReference type="Proteomes" id="UP001528850"/>
    </source>
</evidence>
<feature type="domain" description="PAS" evidence="6">
    <location>
        <begin position="25"/>
        <end position="63"/>
    </location>
</feature>
<gene>
    <name evidence="8" type="ORF">P3W24_03205</name>
</gene>
<dbReference type="PANTHER" id="PTHR43531">
    <property type="entry name" value="PROTEIN ICFG"/>
    <property type="match status" value="1"/>
</dbReference>
<evidence type="ECO:0000256" key="1">
    <source>
        <dbReference type="ARBA" id="ARBA00022500"/>
    </source>
</evidence>
<protein>
    <submittedName>
        <fullName evidence="8">Methyl-accepting chemotaxis protein</fullName>
    </submittedName>
</protein>
<dbReference type="PRINTS" id="PR00260">
    <property type="entry name" value="CHEMTRNSDUCR"/>
</dbReference>
<evidence type="ECO:0000259" key="7">
    <source>
        <dbReference type="PROSITE" id="PS50113"/>
    </source>
</evidence>
<dbReference type="SMART" id="SM00091">
    <property type="entry name" value="PAS"/>
    <property type="match status" value="2"/>
</dbReference>
<evidence type="ECO:0000256" key="2">
    <source>
        <dbReference type="ARBA" id="ARBA00023224"/>
    </source>
</evidence>
<dbReference type="Gene3D" id="1.10.287.950">
    <property type="entry name" value="Methyl-accepting chemotaxis protein"/>
    <property type="match status" value="1"/>
</dbReference>
<dbReference type="PROSITE" id="PS50113">
    <property type="entry name" value="PAC"/>
    <property type="match status" value="2"/>
</dbReference>
<feature type="domain" description="Methyl-accepting transducer" evidence="5">
    <location>
        <begin position="249"/>
        <end position="438"/>
    </location>
</feature>
<dbReference type="Pfam" id="PF08448">
    <property type="entry name" value="PAS_4"/>
    <property type="match status" value="1"/>
</dbReference>
<dbReference type="Proteomes" id="UP001528850">
    <property type="component" value="Unassembled WGS sequence"/>
</dbReference>
<dbReference type="SMART" id="SM00086">
    <property type="entry name" value="PAC"/>
    <property type="match status" value="2"/>
</dbReference>
<dbReference type="Pfam" id="PF08447">
    <property type="entry name" value="PAS_3"/>
    <property type="match status" value="1"/>
</dbReference>
<organism evidence="8 9">
    <name type="scientific">Luteibacter sahnii</name>
    <dbReference type="NCBI Taxonomy" id="3021977"/>
    <lineage>
        <taxon>Bacteria</taxon>
        <taxon>Pseudomonadati</taxon>
        <taxon>Pseudomonadota</taxon>
        <taxon>Gammaproteobacteria</taxon>
        <taxon>Lysobacterales</taxon>
        <taxon>Rhodanobacteraceae</taxon>
        <taxon>Luteibacter</taxon>
    </lineage>
</organism>
<dbReference type="InterPro" id="IPR035965">
    <property type="entry name" value="PAS-like_dom_sf"/>
</dbReference>
<name>A0ABT6B7C0_9GAMM</name>
<feature type="domain" description="PAC" evidence="7">
    <location>
        <begin position="203"/>
        <end position="258"/>
    </location>
</feature>